<evidence type="ECO:0000259" key="1">
    <source>
        <dbReference type="SMART" id="SM00881"/>
    </source>
</evidence>
<dbReference type="Pfam" id="PF13380">
    <property type="entry name" value="CoA_binding_2"/>
    <property type="match status" value="1"/>
</dbReference>
<dbReference type="InterPro" id="IPR003781">
    <property type="entry name" value="CoA-bd"/>
</dbReference>
<protein>
    <submittedName>
        <fullName evidence="2">CoA binding domain-containing protein</fullName>
    </submittedName>
</protein>
<accession>A0AAE0X7X9</accession>
<gene>
    <name evidence="2" type="ORF">B0T22DRAFT_457920</name>
</gene>
<dbReference type="SMART" id="SM00881">
    <property type="entry name" value="CoA_binding"/>
    <property type="match status" value="1"/>
</dbReference>
<name>A0AAE0X7X9_9PEZI</name>
<organism evidence="2 3">
    <name type="scientific">Podospora appendiculata</name>
    <dbReference type="NCBI Taxonomy" id="314037"/>
    <lineage>
        <taxon>Eukaryota</taxon>
        <taxon>Fungi</taxon>
        <taxon>Dikarya</taxon>
        <taxon>Ascomycota</taxon>
        <taxon>Pezizomycotina</taxon>
        <taxon>Sordariomycetes</taxon>
        <taxon>Sordariomycetidae</taxon>
        <taxon>Sordariales</taxon>
        <taxon>Podosporaceae</taxon>
        <taxon>Podospora</taxon>
    </lineage>
</organism>
<dbReference type="Proteomes" id="UP001270362">
    <property type="component" value="Unassembled WGS sequence"/>
</dbReference>
<sequence>MSLIFQRIPRAAACAFTFAPLQAVSHASPTPHIHFPIIHSRSTSAMAATDATMQTFFQSPNYAVVGASTNPAKFGHKVLKWYITRDIPAKPINPVASAIKVDDKDYPTIPSISALENPKETSISFITAPPITRKSLEEAKGLGVPAVWLQPGTFDDEVLQYARDNFKAVVAGEGGWGGEGWCVLVDGDRGLKAAGKL</sequence>
<dbReference type="SUPFAM" id="SSF51735">
    <property type="entry name" value="NAD(P)-binding Rossmann-fold domains"/>
    <property type="match status" value="1"/>
</dbReference>
<dbReference type="PANTHER" id="PTHR33303">
    <property type="entry name" value="CYTOPLASMIC PROTEIN-RELATED"/>
    <property type="match status" value="1"/>
</dbReference>
<evidence type="ECO:0000313" key="2">
    <source>
        <dbReference type="EMBL" id="KAK3687741.1"/>
    </source>
</evidence>
<reference evidence="2" key="1">
    <citation type="journal article" date="2023" name="Mol. Phylogenet. Evol.">
        <title>Genome-scale phylogeny and comparative genomics of the fungal order Sordariales.</title>
        <authorList>
            <person name="Hensen N."/>
            <person name="Bonometti L."/>
            <person name="Westerberg I."/>
            <person name="Brannstrom I.O."/>
            <person name="Guillou S."/>
            <person name="Cros-Aarteil S."/>
            <person name="Calhoun S."/>
            <person name="Haridas S."/>
            <person name="Kuo A."/>
            <person name="Mondo S."/>
            <person name="Pangilinan J."/>
            <person name="Riley R."/>
            <person name="LaButti K."/>
            <person name="Andreopoulos B."/>
            <person name="Lipzen A."/>
            <person name="Chen C."/>
            <person name="Yan M."/>
            <person name="Daum C."/>
            <person name="Ng V."/>
            <person name="Clum A."/>
            <person name="Steindorff A."/>
            <person name="Ohm R.A."/>
            <person name="Martin F."/>
            <person name="Silar P."/>
            <person name="Natvig D.O."/>
            <person name="Lalanne C."/>
            <person name="Gautier V."/>
            <person name="Ament-Velasquez S.L."/>
            <person name="Kruys A."/>
            <person name="Hutchinson M.I."/>
            <person name="Powell A.J."/>
            <person name="Barry K."/>
            <person name="Miller A.N."/>
            <person name="Grigoriev I.V."/>
            <person name="Debuchy R."/>
            <person name="Gladieux P."/>
            <person name="Hiltunen Thoren M."/>
            <person name="Johannesson H."/>
        </authorList>
    </citation>
    <scope>NUCLEOTIDE SEQUENCE</scope>
    <source>
        <strain evidence="2">CBS 314.62</strain>
    </source>
</reference>
<reference evidence="2" key="2">
    <citation type="submission" date="2023-06" db="EMBL/GenBank/DDBJ databases">
        <authorList>
            <consortium name="Lawrence Berkeley National Laboratory"/>
            <person name="Haridas S."/>
            <person name="Hensen N."/>
            <person name="Bonometti L."/>
            <person name="Westerberg I."/>
            <person name="Brannstrom I.O."/>
            <person name="Guillou S."/>
            <person name="Cros-Aarteil S."/>
            <person name="Calhoun S."/>
            <person name="Kuo A."/>
            <person name="Mondo S."/>
            <person name="Pangilinan J."/>
            <person name="Riley R."/>
            <person name="Labutti K."/>
            <person name="Andreopoulos B."/>
            <person name="Lipzen A."/>
            <person name="Chen C."/>
            <person name="Yanf M."/>
            <person name="Daum C."/>
            <person name="Ng V."/>
            <person name="Clum A."/>
            <person name="Steindorff A."/>
            <person name="Ohm R."/>
            <person name="Martin F."/>
            <person name="Silar P."/>
            <person name="Natvig D."/>
            <person name="Lalanne C."/>
            <person name="Gautier V."/>
            <person name="Ament-Velasquez S.L."/>
            <person name="Kruys A."/>
            <person name="Hutchinson M.I."/>
            <person name="Powell A.J."/>
            <person name="Barry K."/>
            <person name="Miller A.N."/>
            <person name="Grigoriev I.V."/>
            <person name="Debuchy R."/>
            <person name="Gladieux P."/>
            <person name="Thoren M.H."/>
            <person name="Johannesson H."/>
        </authorList>
    </citation>
    <scope>NUCLEOTIDE SEQUENCE</scope>
    <source>
        <strain evidence="2">CBS 314.62</strain>
    </source>
</reference>
<dbReference type="AlphaFoldDB" id="A0AAE0X7X9"/>
<feature type="domain" description="CoA-binding" evidence="1">
    <location>
        <begin position="56"/>
        <end position="153"/>
    </location>
</feature>
<proteinExistence type="predicted"/>
<comment type="caution">
    <text evidence="2">The sequence shown here is derived from an EMBL/GenBank/DDBJ whole genome shotgun (WGS) entry which is preliminary data.</text>
</comment>
<dbReference type="PANTHER" id="PTHR33303:SF2">
    <property type="entry name" value="COA-BINDING DOMAIN-CONTAINING PROTEIN"/>
    <property type="match status" value="1"/>
</dbReference>
<keyword evidence="3" id="KW-1185">Reference proteome</keyword>
<dbReference type="Gene3D" id="3.40.50.720">
    <property type="entry name" value="NAD(P)-binding Rossmann-like Domain"/>
    <property type="match status" value="1"/>
</dbReference>
<dbReference type="EMBL" id="JAULSO010000002">
    <property type="protein sequence ID" value="KAK3687741.1"/>
    <property type="molecule type" value="Genomic_DNA"/>
</dbReference>
<evidence type="ECO:0000313" key="3">
    <source>
        <dbReference type="Proteomes" id="UP001270362"/>
    </source>
</evidence>
<dbReference type="InterPro" id="IPR036291">
    <property type="entry name" value="NAD(P)-bd_dom_sf"/>
</dbReference>